<dbReference type="Pfam" id="PF08282">
    <property type="entry name" value="Hydrolase_3"/>
    <property type="match status" value="1"/>
</dbReference>
<dbReference type="EC" id="2.7.7.43" evidence="7"/>
<evidence type="ECO:0000256" key="1">
    <source>
        <dbReference type="ARBA" id="ARBA00001862"/>
    </source>
</evidence>
<dbReference type="GO" id="GO:0016788">
    <property type="term" value="F:hydrolase activity, acting on ester bonds"/>
    <property type="evidence" value="ECO:0007669"/>
    <property type="project" value="InterPro"/>
</dbReference>
<dbReference type="RefSeq" id="WP_197169373.1">
    <property type="nucleotide sequence ID" value="NZ_SJPT01000007.1"/>
</dbReference>
<comment type="cofactor">
    <cofactor evidence="2">
        <name>Mg(2+)</name>
        <dbReference type="ChEBI" id="CHEBI:18420"/>
    </cofactor>
</comment>
<evidence type="ECO:0000256" key="7">
    <source>
        <dbReference type="ARBA" id="ARBA00012491"/>
    </source>
</evidence>
<dbReference type="GO" id="GO:0006054">
    <property type="term" value="P:N-acetylneuraminate metabolic process"/>
    <property type="evidence" value="ECO:0007669"/>
    <property type="project" value="UniProtKB-UniPathway"/>
</dbReference>
<comment type="similarity">
    <text evidence="5">Belongs to the CMP-NeuNAc synthase family.</text>
</comment>
<evidence type="ECO:0000256" key="10">
    <source>
        <dbReference type="ARBA" id="ARBA00022842"/>
    </source>
</evidence>
<gene>
    <name evidence="11" type="primary">neuA</name>
    <name evidence="11" type="ORF">Pla52o_42540</name>
</gene>
<dbReference type="InterPro" id="IPR023214">
    <property type="entry name" value="HAD_sf"/>
</dbReference>
<evidence type="ECO:0000256" key="4">
    <source>
        <dbReference type="ARBA" id="ARBA00005893"/>
    </source>
</evidence>
<keyword evidence="9" id="KW-0378">Hydrolase</keyword>
<comment type="subunit">
    <text evidence="6">Homotetramer.</text>
</comment>
<reference evidence="11 12" key="1">
    <citation type="submission" date="2019-02" db="EMBL/GenBank/DDBJ databases">
        <title>Deep-cultivation of Planctomycetes and their phenomic and genomic characterization uncovers novel biology.</title>
        <authorList>
            <person name="Wiegand S."/>
            <person name="Jogler M."/>
            <person name="Boedeker C."/>
            <person name="Pinto D."/>
            <person name="Vollmers J."/>
            <person name="Rivas-Marin E."/>
            <person name="Kohn T."/>
            <person name="Peeters S.H."/>
            <person name="Heuer A."/>
            <person name="Rast P."/>
            <person name="Oberbeckmann S."/>
            <person name="Bunk B."/>
            <person name="Jeske O."/>
            <person name="Meyerdierks A."/>
            <person name="Storesund J.E."/>
            <person name="Kallscheuer N."/>
            <person name="Luecker S."/>
            <person name="Lage O.M."/>
            <person name="Pohl T."/>
            <person name="Merkel B.J."/>
            <person name="Hornburger P."/>
            <person name="Mueller R.-W."/>
            <person name="Bruemmer F."/>
            <person name="Labrenz M."/>
            <person name="Spormann A.M."/>
            <person name="Op Den Camp H."/>
            <person name="Overmann J."/>
            <person name="Amann R."/>
            <person name="Jetten M.S.M."/>
            <person name="Mascher T."/>
            <person name="Medema M.H."/>
            <person name="Devos D.P."/>
            <person name="Kaster A.-K."/>
            <person name="Ovreas L."/>
            <person name="Rohde M."/>
            <person name="Galperin M.Y."/>
            <person name="Jogler C."/>
        </authorList>
    </citation>
    <scope>NUCLEOTIDE SEQUENCE [LARGE SCALE GENOMIC DNA]</scope>
    <source>
        <strain evidence="11 12">Pla52o</strain>
    </source>
</reference>
<evidence type="ECO:0000256" key="9">
    <source>
        <dbReference type="ARBA" id="ARBA00022801"/>
    </source>
</evidence>
<dbReference type="SFLD" id="SFLDG01136">
    <property type="entry name" value="C1.6:_Phosphoserine_Phosphatas"/>
    <property type="match status" value="1"/>
</dbReference>
<dbReference type="Gene3D" id="3.40.50.1000">
    <property type="entry name" value="HAD superfamily/HAD-like"/>
    <property type="match status" value="1"/>
</dbReference>
<dbReference type="InterPro" id="IPR050793">
    <property type="entry name" value="CMP-NeuNAc_synthase"/>
</dbReference>
<dbReference type="PANTHER" id="PTHR21485">
    <property type="entry name" value="HAD SUPERFAMILY MEMBERS CMAS AND KDSC"/>
    <property type="match status" value="1"/>
</dbReference>
<organism evidence="11 12">
    <name type="scientific">Novipirellula galeiformis</name>
    <dbReference type="NCBI Taxonomy" id="2528004"/>
    <lineage>
        <taxon>Bacteria</taxon>
        <taxon>Pseudomonadati</taxon>
        <taxon>Planctomycetota</taxon>
        <taxon>Planctomycetia</taxon>
        <taxon>Pirellulales</taxon>
        <taxon>Pirellulaceae</taxon>
        <taxon>Novipirellula</taxon>
    </lineage>
</organism>
<dbReference type="InterPro" id="IPR003329">
    <property type="entry name" value="Cytidylyl_trans"/>
</dbReference>
<dbReference type="SUPFAM" id="SSF53448">
    <property type="entry name" value="Nucleotide-diphospho-sugar transferases"/>
    <property type="match status" value="1"/>
</dbReference>
<evidence type="ECO:0000256" key="5">
    <source>
        <dbReference type="ARBA" id="ARBA00010726"/>
    </source>
</evidence>
<dbReference type="SFLD" id="SFLDS00003">
    <property type="entry name" value="Haloacid_Dehalogenase"/>
    <property type="match status" value="1"/>
</dbReference>
<dbReference type="InterPro" id="IPR010023">
    <property type="entry name" value="KdsC_fam"/>
</dbReference>
<dbReference type="SUPFAM" id="SSF56784">
    <property type="entry name" value="HAD-like"/>
    <property type="match status" value="1"/>
</dbReference>
<dbReference type="GO" id="GO:0008781">
    <property type="term" value="F:N-acylneuraminate cytidylyltransferase activity"/>
    <property type="evidence" value="ECO:0007669"/>
    <property type="project" value="UniProtKB-EC"/>
</dbReference>
<keyword evidence="11" id="KW-0548">Nucleotidyltransferase</keyword>
<dbReference type="Proteomes" id="UP000316304">
    <property type="component" value="Unassembled WGS sequence"/>
</dbReference>
<dbReference type="GO" id="GO:0046872">
    <property type="term" value="F:metal ion binding"/>
    <property type="evidence" value="ECO:0007669"/>
    <property type="project" value="UniProtKB-KW"/>
</dbReference>
<dbReference type="CDD" id="cd02513">
    <property type="entry name" value="CMP-NeuAc_Synthase"/>
    <property type="match status" value="1"/>
</dbReference>
<keyword evidence="11" id="KW-0808">Transferase</keyword>
<accession>A0A5C6C9F2</accession>
<evidence type="ECO:0000256" key="8">
    <source>
        <dbReference type="ARBA" id="ARBA00022723"/>
    </source>
</evidence>
<evidence type="ECO:0000256" key="6">
    <source>
        <dbReference type="ARBA" id="ARBA00011881"/>
    </source>
</evidence>
<keyword evidence="10" id="KW-0460">Magnesium</keyword>
<dbReference type="SFLD" id="SFLDG01138">
    <property type="entry name" value="C1.6.2:_Deoxy-d-mannose-octulo"/>
    <property type="match status" value="1"/>
</dbReference>
<dbReference type="Gene3D" id="3.90.550.10">
    <property type="entry name" value="Spore Coat Polysaccharide Biosynthesis Protein SpsA, Chain A"/>
    <property type="match status" value="1"/>
</dbReference>
<comment type="pathway">
    <text evidence="3">Amino-sugar metabolism; N-acetylneuraminate metabolism.</text>
</comment>
<evidence type="ECO:0000313" key="11">
    <source>
        <dbReference type="EMBL" id="TWU21220.1"/>
    </source>
</evidence>
<proteinExistence type="inferred from homology"/>
<sequence length="387" mass="42451">MNAIAIIPARGGSKGVPRKNVLPLAGRPLLGWTIEAAKNAELVDRVVVSTDNPEIADVATKFGAEVVWRPAELSGDLVSSEQAILHALNELEASGLPPITAFLQCTAPLMTSDDIDGTIAAIERLGADTSVAVADFHYFVWKTDDRGDFVGVNHDKMIRKMRQERTPQYIETGSVYAMKTEGFLKHRHRFFGKTAHYVMPPDRVLEIDDPVDFKIAQMLLEEKLKRVRADLLPKKIELIVFDFDGVFTDDRVLLSEDGVESVACSRSDGMGIKLAREAGIPMLILSTEQNEVVMRRAEKLKLEAIHGVNDKRTTLQNLLDQRNIAWDNVVYVGNDVNDVDCLLHAGCGVAVANANQAASAAANMILGRNGGDNAVRELIDLILSRSE</sequence>
<protein>
    <recommendedName>
        <fullName evidence="7">N-acylneuraminate cytidylyltransferase</fullName>
        <ecNumber evidence="7">2.7.7.43</ecNumber>
    </recommendedName>
</protein>
<evidence type="ECO:0000313" key="12">
    <source>
        <dbReference type="Proteomes" id="UP000316304"/>
    </source>
</evidence>
<comment type="similarity">
    <text evidence="4">Belongs to the KdsC family.</text>
</comment>
<dbReference type="Pfam" id="PF02348">
    <property type="entry name" value="CTP_transf_3"/>
    <property type="match status" value="1"/>
</dbReference>
<name>A0A5C6C9F2_9BACT</name>
<dbReference type="PANTHER" id="PTHR21485:SF3">
    <property type="entry name" value="N-ACYLNEURAMINATE CYTIDYLYLTRANSFERASE"/>
    <property type="match status" value="1"/>
</dbReference>
<dbReference type="UniPathway" id="UPA00628"/>
<keyword evidence="8" id="KW-0479">Metal-binding</keyword>
<evidence type="ECO:0000256" key="2">
    <source>
        <dbReference type="ARBA" id="ARBA00001946"/>
    </source>
</evidence>
<comment type="caution">
    <text evidence="11">The sequence shown here is derived from an EMBL/GenBank/DDBJ whole genome shotgun (WGS) entry which is preliminary data.</text>
</comment>
<dbReference type="InterPro" id="IPR029044">
    <property type="entry name" value="Nucleotide-diphossugar_trans"/>
</dbReference>
<evidence type="ECO:0000256" key="3">
    <source>
        <dbReference type="ARBA" id="ARBA00005141"/>
    </source>
</evidence>
<dbReference type="AlphaFoldDB" id="A0A5C6C9F2"/>
<keyword evidence="12" id="KW-1185">Reference proteome</keyword>
<dbReference type="InterPro" id="IPR036412">
    <property type="entry name" value="HAD-like_sf"/>
</dbReference>
<dbReference type="EMBL" id="SJPT01000007">
    <property type="protein sequence ID" value="TWU21220.1"/>
    <property type="molecule type" value="Genomic_DNA"/>
</dbReference>
<comment type="catalytic activity">
    <reaction evidence="1">
        <text>an N-acylneuraminate + CTP = a CMP-N-acyl-beta-neuraminate + diphosphate</text>
        <dbReference type="Rhea" id="RHEA:11344"/>
        <dbReference type="ChEBI" id="CHEBI:33019"/>
        <dbReference type="ChEBI" id="CHEBI:37563"/>
        <dbReference type="ChEBI" id="CHEBI:60073"/>
        <dbReference type="ChEBI" id="CHEBI:68671"/>
        <dbReference type="EC" id="2.7.7.43"/>
    </reaction>
</comment>